<dbReference type="InterPro" id="IPR036188">
    <property type="entry name" value="FAD/NAD-bd_sf"/>
</dbReference>
<gene>
    <name evidence="9" type="ORF">HA49_06065</name>
</gene>
<dbReference type="PANTHER" id="PTHR11552">
    <property type="entry name" value="GLUCOSE-METHANOL-CHOLINE GMC OXIDOREDUCTASE"/>
    <property type="match status" value="1"/>
</dbReference>
<evidence type="ECO:0000256" key="4">
    <source>
        <dbReference type="ARBA" id="ARBA00022827"/>
    </source>
</evidence>
<dbReference type="Gene3D" id="3.50.50.60">
    <property type="entry name" value="FAD/NAD(P)-binding domain"/>
    <property type="match status" value="1"/>
</dbReference>
<dbReference type="Pfam" id="PF00732">
    <property type="entry name" value="GMC_oxred_N"/>
    <property type="match status" value="1"/>
</dbReference>
<evidence type="ECO:0000256" key="6">
    <source>
        <dbReference type="RuleBase" id="RU003968"/>
    </source>
</evidence>
<dbReference type="SUPFAM" id="SSF54373">
    <property type="entry name" value="FAD-linked reductases, C-terminal domain"/>
    <property type="match status" value="1"/>
</dbReference>
<proteinExistence type="inferred from homology"/>
<dbReference type="OrthoDB" id="9785276at2"/>
<dbReference type="PROSITE" id="PS00623">
    <property type="entry name" value="GMC_OXRED_1"/>
    <property type="match status" value="1"/>
</dbReference>
<name>A0A095TE97_9GAMM</name>
<dbReference type="RefSeq" id="WP_038017871.1">
    <property type="nucleotide sequence ID" value="NZ_JPKR02000004.1"/>
</dbReference>
<dbReference type="GO" id="GO:0050660">
    <property type="term" value="F:flavin adenine dinucleotide binding"/>
    <property type="evidence" value="ECO:0007669"/>
    <property type="project" value="InterPro"/>
</dbReference>
<dbReference type="Pfam" id="PF05199">
    <property type="entry name" value="GMC_oxred_C"/>
    <property type="match status" value="1"/>
</dbReference>
<feature type="binding site" evidence="5">
    <location>
        <position position="223"/>
    </location>
    <ligand>
        <name>FAD</name>
        <dbReference type="ChEBI" id="CHEBI:57692"/>
    </ligand>
</feature>
<dbReference type="eggNOG" id="COG2303">
    <property type="taxonomic scope" value="Bacteria"/>
</dbReference>
<dbReference type="InterPro" id="IPR007867">
    <property type="entry name" value="GMC_OxRtase_C"/>
</dbReference>
<keyword evidence="10" id="KW-1185">Reference proteome</keyword>
<organism evidence="9 10">
    <name type="scientific">Tatumella morbirosei</name>
    <dbReference type="NCBI Taxonomy" id="642227"/>
    <lineage>
        <taxon>Bacteria</taxon>
        <taxon>Pseudomonadati</taxon>
        <taxon>Pseudomonadota</taxon>
        <taxon>Gammaproteobacteria</taxon>
        <taxon>Enterobacterales</taxon>
        <taxon>Erwiniaceae</taxon>
        <taxon>Tatumella</taxon>
    </lineage>
</organism>
<dbReference type="EMBL" id="JPKR02000004">
    <property type="protein sequence ID" value="KGD74859.1"/>
    <property type="molecule type" value="Genomic_DNA"/>
</dbReference>
<dbReference type="InterPro" id="IPR000172">
    <property type="entry name" value="GMC_OxRdtase_N"/>
</dbReference>
<feature type="binding site" evidence="5">
    <location>
        <position position="88"/>
    </location>
    <ligand>
        <name>FAD</name>
        <dbReference type="ChEBI" id="CHEBI:57692"/>
    </ligand>
</feature>
<evidence type="ECO:0000256" key="5">
    <source>
        <dbReference type="PIRSR" id="PIRSR000137-2"/>
    </source>
</evidence>
<feature type="domain" description="Glucose-methanol-choline oxidoreductase N-terminal" evidence="8">
    <location>
        <begin position="260"/>
        <end position="274"/>
    </location>
</feature>
<evidence type="ECO:0000256" key="3">
    <source>
        <dbReference type="ARBA" id="ARBA00022630"/>
    </source>
</evidence>
<protein>
    <recommendedName>
        <fullName evidence="7 8">Glucose-methanol-choline oxidoreductase N-terminal domain-containing protein</fullName>
    </recommendedName>
</protein>
<dbReference type="SUPFAM" id="SSF51905">
    <property type="entry name" value="FAD/NAD(P)-binding domain"/>
    <property type="match status" value="1"/>
</dbReference>
<evidence type="ECO:0000259" key="8">
    <source>
        <dbReference type="PROSITE" id="PS00624"/>
    </source>
</evidence>
<comment type="similarity">
    <text evidence="2 6">Belongs to the GMC oxidoreductase family.</text>
</comment>
<keyword evidence="4 5" id="KW-0274">FAD</keyword>
<keyword evidence="3 6" id="KW-0285">Flavoprotein</keyword>
<dbReference type="PANTHER" id="PTHR11552:SF147">
    <property type="entry name" value="CHOLINE DEHYDROGENASE, MITOCHONDRIAL"/>
    <property type="match status" value="1"/>
</dbReference>
<evidence type="ECO:0000313" key="9">
    <source>
        <dbReference type="EMBL" id="KGD74859.1"/>
    </source>
</evidence>
<accession>A0A095TE97</accession>
<dbReference type="STRING" id="642227.HA49_06065"/>
<dbReference type="Gene3D" id="3.30.560.10">
    <property type="entry name" value="Glucose Oxidase, domain 3"/>
    <property type="match status" value="1"/>
</dbReference>
<dbReference type="GO" id="GO:0016614">
    <property type="term" value="F:oxidoreductase activity, acting on CH-OH group of donors"/>
    <property type="evidence" value="ECO:0007669"/>
    <property type="project" value="InterPro"/>
</dbReference>
<reference evidence="9" key="1">
    <citation type="submission" date="2014-12" db="EMBL/GenBank/DDBJ databases">
        <title>The draft genome of the Tatumella morbirosei type strain, LMG23360T isolated from pineapple rot.</title>
        <authorList>
            <person name="Smits T.H."/>
            <person name="Palmer M."/>
            <person name="Venter S.N."/>
            <person name="Duffy B."/>
            <person name="Steenkamp E.T."/>
            <person name="Chan W.Y."/>
            <person name="Coutinho T.A."/>
            <person name="Coetzee M.P."/>
            <person name="De Maayer P."/>
        </authorList>
    </citation>
    <scope>NUCLEOTIDE SEQUENCE [LARGE SCALE GENOMIC DNA]</scope>
    <source>
        <strain evidence="9">LMG 23360</strain>
    </source>
</reference>
<evidence type="ECO:0000256" key="1">
    <source>
        <dbReference type="ARBA" id="ARBA00001974"/>
    </source>
</evidence>
<dbReference type="InterPro" id="IPR012132">
    <property type="entry name" value="GMC_OxRdtase"/>
</dbReference>
<feature type="domain" description="Glucose-methanol-choline oxidoreductase N-terminal" evidence="7">
    <location>
        <begin position="86"/>
        <end position="109"/>
    </location>
</feature>
<comment type="caution">
    <text evidence="9">The sequence shown here is derived from an EMBL/GenBank/DDBJ whole genome shotgun (WGS) entry which is preliminary data.</text>
</comment>
<evidence type="ECO:0000313" key="10">
    <source>
        <dbReference type="Proteomes" id="UP000029577"/>
    </source>
</evidence>
<dbReference type="Proteomes" id="UP000029577">
    <property type="component" value="Unassembled WGS sequence"/>
</dbReference>
<dbReference type="PROSITE" id="PS00624">
    <property type="entry name" value="GMC_OXRED_2"/>
    <property type="match status" value="1"/>
</dbReference>
<comment type="cofactor">
    <cofactor evidence="1 5">
        <name>FAD</name>
        <dbReference type="ChEBI" id="CHEBI:57692"/>
    </cofactor>
</comment>
<dbReference type="PIRSF" id="PIRSF000137">
    <property type="entry name" value="Alcohol_oxidase"/>
    <property type="match status" value="1"/>
</dbReference>
<feature type="binding site" evidence="5">
    <location>
        <begin position="471"/>
        <end position="472"/>
    </location>
    <ligand>
        <name>FAD</name>
        <dbReference type="ChEBI" id="CHEBI:57692"/>
    </ligand>
</feature>
<evidence type="ECO:0000256" key="2">
    <source>
        <dbReference type="ARBA" id="ARBA00010790"/>
    </source>
</evidence>
<evidence type="ECO:0000259" key="7">
    <source>
        <dbReference type="PROSITE" id="PS00623"/>
    </source>
</evidence>
<sequence length="547" mass="59821">MSINQSQYDYIIVGGGSAGCVTAGRLVAKHNARVLLLEGGWPDNHPFIKMPAGFVRILIKPNKFVLKHTSIPQPQLDGRKITIEQANVLGGGSSVNAMTYTRGTKQDFDRWANQVPGWDWDTLLPYYMLHESNQRLAGPYHGVSGPMKISDAHFPVTDISRSYLLTLQNMGVPYSADLNSGDEKGCSFIQSTTYHGERWSSARGFISPLKNDSRLTIKYRSRVHRIIIEGGKAVGVEYCNEKTGKTYSVRTNGEVILTAGAFITPKILMLSGIGDKNSLSSLGIPVTSHLPGVGRNLQDHYAVSISVETTKNFGFSKEDRGLRMIKNGLQYLLFKSGPISSTGSEVTAFINPEDPKGPPVIQLYCMGTILPEKGKPCTIGATITANLVAPKSRGDITLSSANPKDMPQINPGWLTDPQDLKNLKAGAKFLLNILQNKPFSEMITKIHSPSGNLQDDEFLEQYIRTTIGSNWHPVGTCKMGADDDPMAVLDSHLRVRGVQNLRVFDASVMPSIISANTNATVMVIADHAVTLMMSEKSENRNNTTVEV</sequence>
<dbReference type="AlphaFoldDB" id="A0A095TE97"/>